<dbReference type="OrthoDB" id="1659429at2759"/>
<protein>
    <recommendedName>
        <fullName evidence="3">glucose-6-phosphate 1-epimerase</fullName>
        <ecNumber evidence="3">5.1.3.15</ecNumber>
    </recommendedName>
</protein>
<reference evidence="6 7" key="1">
    <citation type="submission" date="2011-10" db="EMBL/GenBank/DDBJ databases">
        <authorList>
            <person name="Genoscope - CEA"/>
        </authorList>
    </citation>
    <scope>NUCLEOTIDE SEQUENCE [LARGE SCALE GENOMIC DNA]</scope>
    <source>
        <strain evidence="6 7">RCC 1105</strain>
    </source>
</reference>
<dbReference type="EC" id="5.1.3.15" evidence="3"/>
<evidence type="ECO:0000313" key="6">
    <source>
        <dbReference type="EMBL" id="CCO19505.1"/>
    </source>
</evidence>
<dbReference type="STRING" id="41875.K8F3Y7"/>
<keyword evidence="4" id="KW-0413">Isomerase</keyword>
<dbReference type="GO" id="GO:0005975">
    <property type="term" value="P:carbohydrate metabolic process"/>
    <property type="evidence" value="ECO:0007669"/>
    <property type="project" value="InterPro"/>
</dbReference>
<dbReference type="GeneID" id="19011671"/>
<dbReference type="CDD" id="cd09020">
    <property type="entry name" value="D-hex-6-P-epi_like"/>
    <property type="match status" value="1"/>
</dbReference>
<dbReference type="GO" id="GO:0047938">
    <property type="term" value="F:glucose-6-phosphate 1-epimerase activity"/>
    <property type="evidence" value="ECO:0007669"/>
    <property type="project" value="UniProtKB-EC"/>
</dbReference>
<dbReference type="InterPro" id="IPR008183">
    <property type="entry name" value="Aldose_1/G6P_1-epimerase"/>
</dbReference>
<evidence type="ECO:0000256" key="4">
    <source>
        <dbReference type="ARBA" id="ARBA00023235"/>
    </source>
</evidence>
<dbReference type="PANTHER" id="PTHR11122:SF39">
    <property type="entry name" value="GLUCOSE-6-PHOSPHATE 1-EPIMERASE"/>
    <property type="match status" value="1"/>
</dbReference>
<name>K8F3Y7_9CHLO</name>
<dbReference type="PANTHER" id="PTHR11122">
    <property type="entry name" value="APOSPORY-ASSOCIATED PROTEIN C-RELATED"/>
    <property type="match status" value="1"/>
</dbReference>
<dbReference type="InterPro" id="IPR014718">
    <property type="entry name" value="GH-type_carb-bd"/>
</dbReference>
<dbReference type="AlphaFoldDB" id="K8F3Y7"/>
<dbReference type="SUPFAM" id="SSF74650">
    <property type="entry name" value="Galactose mutarotase-like"/>
    <property type="match status" value="1"/>
</dbReference>
<dbReference type="Gene3D" id="2.70.98.10">
    <property type="match status" value="1"/>
</dbReference>
<feature type="region of interest" description="Disordered" evidence="5">
    <location>
        <begin position="1"/>
        <end position="34"/>
    </location>
</feature>
<organism evidence="6 7">
    <name type="scientific">Bathycoccus prasinos</name>
    <dbReference type="NCBI Taxonomy" id="41875"/>
    <lineage>
        <taxon>Eukaryota</taxon>
        <taxon>Viridiplantae</taxon>
        <taxon>Chlorophyta</taxon>
        <taxon>Mamiellophyceae</taxon>
        <taxon>Mamiellales</taxon>
        <taxon>Bathycoccaceae</taxon>
        <taxon>Bathycoccus</taxon>
    </lineage>
</organism>
<dbReference type="GO" id="GO:0030246">
    <property type="term" value="F:carbohydrate binding"/>
    <property type="evidence" value="ECO:0007669"/>
    <property type="project" value="InterPro"/>
</dbReference>
<feature type="compositionally biased region" description="Low complexity" evidence="5">
    <location>
        <begin position="1"/>
        <end position="21"/>
    </location>
</feature>
<evidence type="ECO:0000256" key="2">
    <source>
        <dbReference type="ARBA" id="ARBA00005866"/>
    </source>
</evidence>
<feature type="compositionally biased region" description="Basic residues" evidence="5">
    <location>
        <begin position="22"/>
        <end position="34"/>
    </location>
</feature>
<dbReference type="Proteomes" id="UP000198341">
    <property type="component" value="Chromosome 14"/>
</dbReference>
<evidence type="ECO:0000313" key="7">
    <source>
        <dbReference type="Proteomes" id="UP000198341"/>
    </source>
</evidence>
<dbReference type="RefSeq" id="XP_007509048.1">
    <property type="nucleotide sequence ID" value="XM_007508986.1"/>
</dbReference>
<evidence type="ECO:0000256" key="1">
    <source>
        <dbReference type="ARBA" id="ARBA00001096"/>
    </source>
</evidence>
<accession>K8F3Y7</accession>
<dbReference type="eggNOG" id="KOG1594">
    <property type="taxonomic scope" value="Eukaryota"/>
</dbReference>
<comment type="similarity">
    <text evidence="2">Belongs to the glucose-6-phosphate 1-epimerase family.</text>
</comment>
<dbReference type="EMBL" id="FO082265">
    <property type="protein sequence ID" value="CCO19505.1"/>
    <property type="molecule type" value="Genomic_DNA"/>
</dbReference>
<dbReference type="Pfam" id="PF01263">
    <property type="entry name" value="Aldose_epim"/>
    <property type="match status" value="1"/>
</dbReference>
<dbReference type="GO" id="GO:0005737">
    <property type="term" value="C:cytoplasm"/>
    <property type="evidence" value="ECO:0007669"/>
    <property type="project" value="TreeGrafter"/>
</dbReference>
<gene>
    <name evidence="6" type="ordered locus">Bathy14g01190</name>
</gene>
<dbReference type="InterPro" id="IPR025532">
    <property type="entry name" value="G6P_1-epimerase"/>
</dbReference>
<evidence type="ECO:0000256" key="3">
    <source>
        <dbReference type="ARBA" id="ARBA00012083"/>
    </source>
</evidence>
<comment type="catalytic activity">
    <reaction evidence="1">
        <text>alpha-D-glucose 6-phosphate = beta-D-glucose 6-phosphate</text>
        <dbReference type="Rhea" id="RHEA:16249"/>
        <dbReference type="ChEBI" id="CHEBI:58225"/>
        <dbReference type="ChEBI" id="CHEBI:58247"/>
        <dbReference type="EC" id="5.1.3.15"/>
    </reaction>
</comment>
<dbReference type="KEGG" id="bpg:Bathy14g01190"/>
<sequence length="363" mass="40790">MTSTQSSSLSFTSSFKTSSSSRKQRQRRRRRRRAHSFNDELVVVKASTNDDEEFVSALNAKFAIPTSVSFFHDECDETKSSPYVSLTHKNGSTAKVYLFGANCASWTQPTGDEVLFVRPDAKFDESVPIAGGIPICFPQFGMNGPMSQQHGFARNMRWEVIGTSADVNPDDPEPAVMLSLKSNEETRKMWPFEFECTYEVTLRREKLKCEFCVKNCADDLKDELEFTAALHSYIEVVDATDSENVYVKGNLKGKSYMDKEIDAKNPPLMTYDKDRVTFGTKLVDSIFLNTDPEVLLHVGNGAAVSVENTTGWRDHVIWNPHENMPQCYKQFACVESACAVKPVVLPGDGYVWKSEMNLTVVTL</sequence>
<keyword evidence="7" id="KW-1185">Reference proteome</keyword>
<evidence type="ECO:0000256" key="5">
    <source>
        <dbReference type="SAM" id="MobiDB-lite"/>
    </source>
</evidence>
<dbReference type="InterPro" id="IPR011013">
    <property type="entry name" value="Gal_mutarotase_sf_dom"/>
</dbReference>
<proteinExistence type="inferred from homology"/>